<name>A0A7Z6U4I6_PSESF</name>
<protein>
    <submittedName>
        <fullName evidence="1">Uncharacterized protein</fullName>
    </submittedName>
</protein>
<gene>
    <name evidence="1" type="ORF">ALQ15_200093</name>
</gene>
<accession>A0A7Z6U4I6</accession>
<evidence type="ECO:0000313" key="1">
    <source>
        <dbReference type="EMBL" id="RMP77738.1"/>
    </source>
</evidence>
<proteinExistence type="predicted"/>
<dbReference type="AlphaFoldDB" id="A0A7Z6U4I6"/>
<comment type="caution">
    <text evidence="1">The sequence shown here is derived from an EMBL/GenBank/DDBJ whole genome shotgun (WGS) entry which is preliminary data.</text>
</comment>
<organism evidence="1 2">
    <name type="scientific">Pseudomonas syringae pv. actinidiae</name>
    <dbReference type="NCBI Taxonomy" id="103796"/>
    <lineage>
        <taxon>Bacteria</taxon>
        <taxon>Pseudomonadati</taxon>
        <taxon>Pseudomonadota</taxon>
        <taxon>Gammaproteobacteria</taxon>
        <taxon>Pseudomonadales</taxon>
        <taxon>Pseudomonadaceae</taxon>
        <taxon>Pseudomonas</taxon>
        <taxon>Pseudomonas syringae</taxon>
    </lineage>
</organism>
<reference evidence="1 2" key="1">
    <citation type="submission" date="2018-08" db="EMBL/GenBank/DDBJ databases">
        <title>Recombination of ecologically and evolutionarily significant loci maintains genetic cohesion in the Pseudomonas syringae species complex.</title>
        <authorList>
            <person name="Dillon M."/>
            <person name="Thakur S."/>
            <person name="Almeida R.N.D."/>
            <person name="Weir B.S."/>
            <person name="Guttman D.S."/>
        </authorList>
    </citation>
    <scope>NUCLEOTIDE SEQUENCE [LARGE SCALE GENOMIC DNA]</scope>
    <source>
        <strain evidence="1 2">ICMP 19589</strain>
    </source>
</reference>
<evidence type="ECO:0000313" key="2">
    <source>
        <dbReference type="Proteomes" id="UP000282289"/>
    </source>
</evidence>
<dbReference type="Proteomes" id="UP000282289">
    <property type="component" value="Unassembled WGS sequence"/>
</dbReference>
<dbReference type="EMBL" id="RBQT01000107">
    <property type="protein sequence ID" value="RMP77738.1"/>
    <property type="molecule type" value="Genomic_DNA"/>
</dbReference>
<sequence length="29" mass="3505">MKMQAQIMKWNSENWVLTYHLISLSSTYT</sequence>